<evidence type="ECO:0000313" key="2">
    <source>
        <dbReference type="EMBL" id="MCD7468603.1"/>
    </source>
</evidence>
<organism evidence="2 3">
    <name type="scientific">Datura stramonium</name>
    <name type="common">Jimsonweed</name>
    <name type="synonym">Common thornapple</name>
    <dbReference type="NCBI Taxonomy" id="4076"/>
    <lineage>
        <taxon>Eukaryota</taxon>
        <taxon>Viridiplantae</taxon>
        <taxon>Streptophyta</taxon>
        <taxon>Embryophyta</taxon>
        <taxon>Tracheophyta</taxon>
        <taxon>Spermatophyta</taxon>
        <taxon>Magnoliopsida</taxon>
        <taxon>eudicotyledons</taxon>
        <taxon>Gunneridae</taxon>
        <taxon>Pentapetalae</taxon>
        <taxon>asterids</taxon>
        <taxon>lamiids</taxon>
        <taxon>Solanales</taxon>
        <taxon>Solanaceae</taxon>
        <taxon>Solanoideae</taxon>
        <taxon>Datureae</taxon>
        <taxon>Datura</taxon>
    </lineage>
</organism>
<evidence type="ECO:0000256" key="1">
    <source>
        <dbReference type="SAM" id="Coils"/>
    </source>
</evidence>
<dbReference type="EMBL" id="JACEIK010001359">
    <property type="protein sequence ID" value="MCD7468603.1"/>
    <property type="molecule type" value="Genomic_DNA"/>
</dbReference>
<feature type="coiled-coil region" evidence="1">
    <location>
        <begin position="57"/>
        <end position="84"/>
    </location>
</feature>
<dbReference type="Proteomes" id="UP000823775">
    <property type="component" value="Unassembled WGS sequence"/>
</dbReference>
<proteinExistence type="predicted"/>
<protein>
    <submittedName>
        <fullName evidence="2">Uncharacterized protein</fullName>
    </submittedName>
</protein>
<accession>A0ABS8TCG7</accession>
<gene>
    <name evidence="2" type="ORF">HAX54_006967</name>
</gene>
<sequence>MMKIEQIDMGLKSSSMMMPLRFGEVYEVEELLENAKNGFSQVYHWWSWYWHETPLWRAEIEKIQAELRQEYDVLEENRRKLEFQEKDTRNMWKDFVTVG</sequence>
<comment type="caution">
    <text evidence="2">The sequence shown here is derived from an EMBL/GenBank/DDBJ whole genome shotgun (WGS) entry which is preliminary data.</text>
</comment>
<keyword evidence="3" id="KW-1185">Reference proteome</keyword>
<reference evidence="2 3" key="1">
    <citation type="journal article" date="2021" name="BMC Genomics">
        <title>Datura genome reveals duplications of psychoactive alkaloid biosynthetic genes and high mutation rate following tissue culture.</title>
        <authorList>
            <person name="Rajewski A."/>
            <person name="Carter-House D."/>
            <person name="Stajich J."/>
            <person name="Litt A."/>
        </authorList>
    </citation>
    <scope>NUCLEOTIDE SEQUENCE [LARGE SCALE GENOMIC DNA]</scope>
    <source>
        <strain evidence="2">AR-01</strain>
    </source>
</reference>
<keyword evidence="1" id="KW-0175">Coiled coil</keyword>
<evidence type="ECO:0000313" key="3">
    <source>
        <dbReference type="Proteomes" id="UP000823775"/>
    </source>
</evidence>
<name>A0ABS8TCG7_DATST</name>